<feature type="transmembrane region" description="Helical" evidence="7">
    <location>
        <begin position="323"/>
        <end position="346"/>
    </location>
</feature>
<evidence type="ECO:0000256" key="4">
    <source>
        <dbReference type="ARBA" id="ARBA00022692"/>
    </source>
</evidence>
<feature type="transmembrane region" description="Helical" evidence="7">
    <location>
        <begin position="169"/>
        <end position="187"/>
    </location>
</feature>
<feature type="transmembrane region" description="Helical" evidence="7">
    <location>
        <begin position="352"/>
        <end position="373"/>
    </location>
</feature>
<feature type="transmembrane region" description="Helical" evidence="7">
    <location>
        <begin position="380"/>
        <end position="397"/>
    </location>
</feature>
<comment type="similarity">
    <text evidence="2">Belongs to the nucleobase:cation symporter-2 (NCS2) (TC 2.A.40) family.</text>
</comment>
<feature type="transmembrane region" description="Helical" evidence="7">
    <location>
        <begin position="92"/>
        <end position="125"/>
    </location>
</feature>
<keyword evidence="6 7" id="KW-0472">Membrane</keyword>
<keyword evidence="5 7" id="KW-1133">Transmembrane helix</keyword>
<sequence>MRRPDTLLYWIDEVPPARFALGLALQQAAFLGALMAVPALFARTTGMDHAQFLNLAACGLIYSAAALLLQSLGRFGIGAGMFLPVQSTTSVLPILALATTTSGLGGGFGMFAICGLSMIIFSFILPRLKAIFTVEVAGLAMLLIGSGIGVIGLKLIFSVADGAAPSPQRIGIAAATLAVMVICNVWVKGSLRLFATLTGLGVGLVLSFAAGIVLPSDLAVFDSASFFRLPSLQQFGWQFDPDLLVPAIVTGFSLSLTSMGVQIAAQRFNDADFSRPDFESIGRGVRAEGLAQIFASAINALPMVASGGAASLALASGCTSRHLAVWTAGLLVVIALCPKIIVAWMILPPEVLGALFLFLSSFATIGGIQMIGLRMLDNRRTLAIGIPLLVFLTYDGIRESLDKMLPVARYIDFSQFALVLTLAVTLQSIFRIGIGRRTRRVFTVASTHFEEMIEFIESQGRIWGARHESVRRAELASWQTFELLMDNHLLADDCEAIEIETKLNEHNLTIFVRYKGTLPELSNRRPSAEEMIEDVDAPRHMAGYLIGRLADGVRTRTVSNRAELRLTFKD</sequence>
<evidence type="ECO:0000256" key="7">
    <source>
        <dbReference type="SAM" id="Phobius"/>
    </source>
</evidence>
<evidence type="ECO:0000256" key="1">
    <source>
        <dbReference type="ARBA" id="ARBA00004141"/>
    </source>
</evidence>
<feature type="transmembrane region" description="Helical" evidence="7">
    <location>
        <begin position="243"/>
        <end position="265"/>
    </location>
</feature>
<keyword evidence="9" id="KW-1185">Reference proteome</keyword>
<dbReference type="GO" id="GO:0005886">
    <property type="term" value="C:plasma membrane"/>
    <property type="evidence" value="ECO:0007669"/>
    <property type="project" value="TreeGrafter"/>
</dbReference>
<feature type="transmembrane region" description="Helical" evidence="7">
    <location>
        <begin position="409"/>
        <end position="430"/>
    </location>
</feature>
<dbReference type="PANTHER" id="PTHR42810">
    <property type="entry name" value="PURINE PERMEASE C1399.01C-RELATED"/>
    <property type="match status" value="1"/>
</dbReference>
<reference evidence="8 9" key="1">
    <citation type="submission" date="2017-04" db="EMBL/GenBank/DDBJ databases">
        <authorList>
            <person name="Afonso C.L."/>
            <person name="Miller P.J."/>
            <person name="Scott M.A."/>
            <person name="Spackman E."/>
            <person name="Goraichik I."/>
            <person name="Dimitrov K.M."/>
            <person name="Suarez D.L."/>
            <person name="Swayne D.E."/>
        </authorList>
    </citation>
    <scope>NUCLEOTIDE SEQUENCE [LARGE SCALE GENOMIC DNA]</scope>
    <source>
        <strain evidence="8 9">B5P</strain>
    </source>
</reference>
<comment type="subcellular location">
    <subcellularLocation>
        <location evidence="1">Membrane</location>
        <topology evidence="1">Multi-pass membrane protein</topology>
    </subcellularLocation>
</comment>
<name>A0A1X7NU10_9HYPH</name>
<evidence type="ECO:0000256" key="2">
    <source>
        <dbReference type="ARBA" id="ARBA00008821"/>
    </source>
</evidence>
<feature type="transmembrane region" description="Helical" evidence="7">
    <location>
        <begin position="194"/>
        <end position="214"/>
    </location>
</feature>
<gene>
    <name evidence="8" type="ORF">SAMN02982922_2459</name>
</gene>
<dbReference type="InterPro" id="IPR006043">
    <property type="entry name" value="NCS2"/>
</dbReference>
<dbReference type="PANTHER" id="PTHR42810:SF2">
    <property type="entry name" value="PURINE PERMEASE C1399.01C-RELATED"/>
    <property type="match status" value="1"/>
</dbReference>
<keyword evidence="4 7" id="KW-0812">Transmembrane</keyword>
<feature type="transmembrane region" description="Helical" evidence="7">
    <location>
        <begin position="137"/>
        <end position="157"/>
    </location>
</feature>
<dbReference type="AlphaFoldDB" id="A0A1X7NU10"/>
<dbReference type="GO" id="GO:0042907">
    <property type="term" value="F:xanthine transmembrane transporter activity"/>
    <property type="evidence" value="ECO:0007669"/>
    <property type="project" value="TreeGrafter"/>
</dbReference>
<dbReference type="EMBL" id="FXBL01000004">
    <property type="protein sequence ID" value="SMH40905.1"/>
    <property type="molecule type" value="Genomic_DNA"/>
</dbReference>
<feature type="transmembrane region" description="Helical" evidence="7">
    <location>
        <begin position="20"/>
        <end position="41"/>
    </location>
</feature>
<evidence type="ECO:0000313" key="8">
    <source>
        <dbReference type="EMBL" id="SMH40905.1"/>
    </source>
</evidence>
<evidence type="ECO:0000256" key="3">
    <source>
        <dbReference type="ARBA" id="ARBA00022448"/>
    </source>
</evidence>
<organism evidence="8 9">
    <name type="scientific">Mesorhizobium australicum</name>
    <dbReference type="NCBI Taxonomy" id="536018"/>
    <lineage>
        <taxon>Bacteria</taxon>
        <taxon>Pseudomonadati</taxon>
        <taxon>Pseudomonadota</taxon>
        <taxon>Alphaproteobacteria</taxon>
        <taxon>Hyphomicrobiales</taxon>
        <taxon>Phyllobacteriaceae</taxon>
        <taxon>Mesorhizobium</taxon>
    </lineage>
</organism>
<protein>
    <submittedName>
        <fullName evidence="8">Permease family protein</fullName>
    </submittedName>
</protein>
<proteinExistence type="inferred from homology"/>
<keyword evidence="3" id="KW-0813">Transport</keyword>
<evidence type="ECO:0000256" key="6">
    <source>
        <dbReference type="ARBA" id="ARBA00023136"/>
    </source>
</evidence>
<dbReference type="Pfam" id="PF00860">
    <property type="entry name" value="Xan_ur_permease"/>
    <property type="match status" value="1"/>
</dbReference>
<accession>A0A1X7NU10</accession>
<dbReference type="Proteomes" id="UP000193083">
    <property type="component" value="Unassembled WGS sequence"/>
</dbReference>
<evidence type="ECO:0000313" key="9">
    <source>
        <dbReference type="Proteomes" id="UP000193083"/>
    </source>
</evidence>
<evidence type="ECO:0000256" key="5">
    <source>
        <dbReference type="ARBA" id="ARBA00022989"/>
    </source>
</evidence>
<feature type="transmembrane region" description="Helical" evidence="7">
    <location>
        <begin position="53"/>
        <end position="72"/>
    </location>
</feature>